<evidence type="ECO:0000313" key="1">
    <source>
        <dbReference type="EMBL" id="PJC52503.1"/>
    </source>
</evidence>
<evidence type="ECO:0000313" key="2">
    <source>
        <dbReference type="Proteomes" id="UP000231456"/>
    </source>
</evidence>
<dbReference type="AlphaFoldDB" id="A0A2M8F9U0"/>
<sequence>MQTYKDLQVWQKSMELTKLIYQCTATFPKSELYGLVSQMRRAAVSIPSNIAEGYGRRNKKENAQFVNIAYASSLELETQLILSQELQYIADEQFQSVTNILTDTQKLLYKYREYLKS</sequence>
<evidence type="ECO:0008006" key="3">
    <source>
        <dbReference type="Google" id="ProtNLM"/>
    </source>
</evidence>
<dbReference type="InterPro" id="IPR036583">
    <property type="entry name" value="23S_rRNA_IVS_sf"/>
</dbReference>
<protein>
    <recommendedName>
        <fullName evidence="3">Four helix bundle protein</fullName>
    </recommendedName>
</protein>
<dbReference type="InterPro" id="IPR012657">
    <property type="entry name" value="23S_rRNA-intervening_sequence"/>
</dbReference>
<dbReference type="PANTHER" id="PTHR38471">
    <property type="entry name" value="FOUR HELIX BUNDLE PROTEIN"/>
    <property type="match status" value="1"/>
</dbReference>
<dbReference type="NCBIfam" id="TIGR02436">
    <property type="entry name" value="four helix bundle protein"/>
    <property type="match status" value="1"/>
</dbReference>
<gene>
    <name evidence="1" type="ORF">CO030_02545</name>
</gene>
<comment type="caution">
    <text evidence="1">The sequence shown here is derived from an EMBL/GenBank/DDBJ whole genome shotgun (WGS) entry which is preliminary data.</text>
</comment>
<reference evidence="2" key="1">
    <citation type="submission" date="2017-09" db="EMBL/GenBank/DDBJ databases">
        <title>Depth-based differentiation of microbial function through sediment-hosted aquifers and enrichment of novel symbionts in the deep terrestrial subsurface.</title>
        <authorList>
            <person name="Probst A.J."/>
            <person name="Ladd B."/>
            <person name="Jarett J.K."/>
            <person name="Geller-Mcgrath D.E."/>
            <person name="Sieber C.M.K."/>
            <person name="Emerson J.B."/>
            <person name="Anantharaman K."/>
            <person name="Thomas B.C."/>
            <person name="Malmstrom R."/>
            <person name="Stieglmeier M."/>
            <person name="Klingl A."/>
            <person name="Woyke T."/>
            <person name="Ryan C.M."/>
            <person name="Banfield J.F."/>
        </authorList>
    </citation>
    <scope>NUCLEOTIDE SEQUENCE [LARGE SCALE GENOMIC DNA]</scope>
</reference>
<dbReference type="PANTHER" id="PTHR38471:SF2">
    <property type="entry name" value="FOUR HELIX BUNDLE PROTEIN"/>
    <property type="match status" value="1"/>
</dbReference>
<dbReference type="Pfam" id="PF05635">
    <property type="entry name" value="23S_rRNA_IVP"/>
    <property type="match status" value="1"/>
</dbReference>
<dbReference type="EMBL" id="PFRH01000084">
    <property type="protein sequence ID" value="PJC52503.1"/>
    <property type="molecule type" value="Genomic_DNA"/>
</dbReference>
<dbReference type="CDD" id="cd16377">
    <property type="entry name" value="23S_rRNA_IVP_like"/>
    <property type="match status" value="1"/>
</dbReference>
<accession>A0A2M8F9U0</accession>
<name>A0A2M8F9U0_9BACT</name>
<organism evidence="1 2">
    <name type="scientific">Candidatus Magasanikbacteria bacterium CG_4_9_14_0_2_um_filter_42_11</name>
    <dbReference type="NCBI Taxonomy" id="1974643"/>
    <lineage>
        <taxon>Bacteria</taxon>
        <taxon>Candidatus Magasanikiibacteriota</taxon>
    </lineage>
</organism>
<dbReference type="Gene3D" id="1.20.1440.60">
    <property type="entry name" value="23S rRNA-intervening sequence"/>
    <property type="match status" value="1"/>
</dbReference>
<dbReference type="SUPFAM" id="SSF158446">
    <property type="entry name" value="IVS-encoded protein-like"/>
    <property type="match status" value="1"/>
</dbReference>
<dbReference type="NCBIfam" id="NF008911">
    <property type="entry name" value="PRK12275.1-2"/>
    <property type="match status" value="1"/>
</dbReference>
<dbReference type="Proteomes" id="UP000231456">
    <property type="component" value="Unassembled WGS sequence"/>
</dbReference>
<proteinExistence type="predicted"/>